<accession>A0A0F9BKB5</accession>
<sequence length="93" mass="10546">MAGMDLPANSFFFPYTGFLPHNVPGNSVHQDKDSDIPDFRNFLTWEPDIVLTPGESGTFHFNTSDRSGRYMLLIRGFTESGTYLQGITYFDVE</sequence>
<comment type="caution">
    <text evidence="1">The sequence shown here is derived from an EMBL/GenBank/DDBJ whole genome shotgun (WGS) entry which is preliminary data.</text>
</comment>
<name>A0A0F9BKB5_9ZZZZ</name>
<evidence type="ECO:0000313" key="1">
    <source>
        <dbReference type="EMBL" id="KKL14232.1"/>
    </source>
</evidence>
<reference evidence="1" key="1">
    <citation type="journal article" date="2015" name="Nature">
        <title>Complex archaea that bridge the gap between prokaryotes and eukaryotes.</title>
        <authorList>
            <person name="Spang A."/>
            <person name="Saw J.H."/>
            <person name="Jorgensen S.L."/>
            <person name="Zaremba-Niedzwiedzka K."/>
            <person name="Martijn J."/>
            <person name="Lind A.E."/>
            <person name="van Eijk R."/>
            <person name="Schleper C."/>
            <person name="Guy L."/>
            <person name="Ettema T.J."/>
        </authorList>
    </citation>
    <scope>NUCLEOTIDE SEQUENCE</scope>
</reference>
<proteinExistence type="predicted"/>
<dbReference type="AlphaFoldDB" id="A0A0F9BKB5"/>
<organism evidence="1">
    <name type="scientific">marine sediment metagenome</name>
    <dbReference type="NCBI Taxonomy" id="412755"/>
    <lineage>
        <taxon>unclassified sequences</taxon>
        <taxon>metagenomes</taxon>
        <taxon>ecological metagenomes</taxon>
    </lineage>
</organism>
<protein>
    <submittedName>
        <fullName evidence="1">Uncharacterized protein</fullName>
    </submittedName>
</protein>
<gene>
    <name evidence="1" type="ORF">LCGC14_2517780</name>
</gene>
<dbReference type="EMBL" id="LAZR01040542">
    <property type="protein sequence ID" value="KKL14232.1"/>
    <property type="molecule type" value="Genomic_DNA"/>
</dbReference>